<dbReference type="CDD" id="cd07012">
    <property type="entry name" value="PBP2_Bug_TTT"/>
    <property type="match status" value="1"/>
</dbReference>
<dbReference type="EMBL" id="JAJHJB010000017">
    <property type="protein sequence ID" value="MCC5466348.1"/>
    <property type="molecule type" value="Genomic_DNA"/>
</dbReference>
<organism evidence="2 3">
    <name type="scientific">Pelosinus baikalensis</name>
    <dbReference type="NCBI Taxonomy" id="2892015"/>
    <lineage>
        <taxon>Bacteria</taxon>
        <taxon>Bacillati</taxon>
        <taxon>Bacillota</taxon>
        <taxon>Negativicutes</taxon>
        <taxon>Selenomonadales</taxon>
        <taxon>Sporomusaceae</taxon>
        <taxon>Pelosinus</taxon>
    </lineage>
</organism>
<dbReference type="PANTHER" id="PTHR42928">
    <property type="entry name" value="TRICARBOXYLATE-BINDING PROTEIN"/>
    <property type="match status" value="1"/>
</dbReference>
<evidence type="ECO:0000313" key="3">
    <source>
        <dbReference type="Proteomes" id="UP001165492"/>
    </source>
</evidence>
<comment type="caution">
    <text evidence="2">The sequence shown here is derived from an EMBL/GenBank/DDBJ whole genome shotgun (WGS) entry which is preliminary data.</text>
</comment>
<dbReference type="InterPro" id="IPR005064">
    <property type="entry name" value="BUG"/>
</dbReference>
<dbReference type="Proteomes" id="UP001165492">
    <property type="component" value="Unassembled WGS sequence"/>
</dbReference>
<reference evidence="2" key="1">
    <citation type="submission" date="2021-11" db="EMBL/GenBank/DDBJ databases">
        <title>Description of a new species Pelosinus isolated from the bottom sediments of Lake Baikal.</title>
        <authorList>
            <person name="Zakharyuk A."/>
        </authorList>
    </citation>
    <scope>NUCLEOTIDE SEQUENCE</scope>
    <source>
        <strain evidence="2">Bkl1</strain>
    </source>
</reference>
<dbReference type="Gene3D" id="3.40.190.10">
    <property type="entry name" value="Periplasmic binding protein-like II"/>
    <property type="match status" value="1"/>
</dbReference>
<evidence type="ECO:0000256" key="1">
    <source>
        <dbReference type="ARBA" id="ARBA00006987"/>
    </source>
</evidence>
<dbReference type="Pfam" id="PF03401">
    <property type="entry name" value="TctC"/>
    <property type="match status" value="1"/>
</dbReference>
<dbReference type="PANTHER" id="PTHR42928:SF5">
    <property type="entry name" value="BLR1237 PROTEIN"/>
    <property type="match status" value="1"/>
</dbReference>
<keyword evidence="3" id="KW-1185">Reference proteome</keyword>
<comment type="similarity">
    <text evidence="1">Belongs to the UPF0065 (bug) family.</text>
</comment>
<dbReference type="SUPFAM" id="SSF53850">
    <property type="entry name" value="Periplasmic binding protein-like II"/>
    <property type="match status" value="1"/>
</dbReference>
<evidence type="ECO:0000313" key="2">
    <source>
        <dbReference type="EMBL" id="MCC5466348.1"/>
    </source>
</evidence>
<name>A0ABS8HT53_9FIRM</name>
<dbReference type="InterPro" id="IPR042100">
    <property type="entry name" value="Bug_dom1"/>
</dbReference>
<sequence length="314" mass="34181">MSNKTTTTNNKFPDKPITIIVGFSVGGGSDLLARAMEKVAPKYLGQSLVVLNKPGGAGANGWNELAGSSPDGYTLAIVTPELLLLPLYGETKYHYPTALEPIAQISTLPYVMIVSADQPWQNVQEVIEYAKQHPGKLKFGHSGIGSMPHIIGETFKKVADIDVEQVPFRSGNETLIALLGGNIDIAIMNTLTPREHIKTGTVKALAVPKQQRLSDPTLAHIPTFKEQGLAIVFDSWYGVAASKDLPPEIAARLAEGFNAMVSDPELKNNMDALGVELKYLGPKEFQNKWLEDNVKLTNIIQETGILNLIKEQKK</sequence>
<accession>A0ABS8HT53</accession>
<dbReference type="RefSeq" id="WP_229535509.1">
    <property type="nucleotide sequence ID" value="NZ_JAJHJB010000017.1"/>
</dbReference>
<gene>
    <name evidence="2" type="ORF">LMF89_13395</name>
</gene>
<proteinExistence type="inferred from homology"/>
<protein>
    <submittedName>
        <fullName evidence="2">Tripartite tricarboxylate transporter substrate binding protein</fullName>
    </submittedName>
</protein>
<dbReference type="Gene3D" id="3.40.190.150">
    <property type="entry name" value="Bordetella uptake gene, domain 1"/>
    <property type="match status" value="1"/>
</dbReference>
<dbReference type="PIRSF" id="PIRSF017082">
    <property type="entry name" value="YflP"/>
    <property type="match status" value="1"/>
</dbReference>